<dbReference type="RefSeq" id="WP_090066248.1">
    <property type="nucleotide sequence ID" value="NZ_FOFT01000005.1"/>
</dbReference>
<dbReference type="Pfam" id="PF07538">
    <property type="entry name" value="ChW"/>
    <property type="match status" value="3"/>
</dbReference>
<feature type="chain" id="PRO_5011772370" evidence="1">
    <location>
        <begin position="28"/>
        <end position="173"/>
    </location>
</feature>
<dbReference type="EMBL" id="FOFT01000005">
    <property type="protein sequence ID" value="SER54534.1"/>
    <property type="molecule type" value="Genomic_DNA"/>
</dbReference>
<reference evidence="3" key="1">
    <citation type="submission" date="2016-10" db="EMBL/GenBank/DDBJ databases">
        <authorList>
            <person name="Varghese N."/>
            <person name="Submissions S."/>
        </authorList>
    </citation>
    <scope>NUCLEOTIDE SEQUENCE [LARGE SCALE GENOMIC DNA]</scope>
    <source>
        <strain evidence="3">CGMCC 4.578</strain>
    </source>
</reference>
<evidence type="ECO:0000313" key="3">
    <source>
        <dbReference type="Proteomes" id="UP000199028"/>
    </source>
</evidence>
<protein>
    <submittedName>
        <fullName evidence="2">Hydrophobic W protein</fullName>
    </submittedName>
</protein>
<evidence type="ECO:0000256" key="1">
    <source>
        <dbReference type="SAM" id="SignalP"/>
    </source>
</evidence>
<organism evidence="2 3">
    <name type="scientific">Lentzea flaviverrucosa</name>
    <dbReference type="NCBI Taxonomy" id="200379"/>
    <lineage>
        <taxon>Bacteria</taxon>
        <taxon>Bacillati</taxon>
        <taxon>Actinomycetota</taxon>
        <taxon>Actinomycetes</taxon>
        <taxon>Pseudonocardiales</taxon>
        <taxon>Pseudonocardiaceae</taxon>
        <taxon>Lentzea</taxon>
    </lineage>
</organism>
<gene>
    <name evidence="2" type="ORF">SAMN05216195_105506</name>
</gene>
<dbReference type="Proteomes" id="UP000199028">
    <property type="component" value="Unassembled WGS sequence"/>
</dbReference>
<accession>A0A1H9Q293</accession>
<dbReference type="SMART" id="SM00728">
    <property type="entry name" value="ChW"/>
    <property type="match status" value="2"/>
</dbReference>
<keyword evidence="3" id="KW-1185">Reference proteome</keyword>
<evidence type="ECO:0000313" key="2">
    <source>
        <dbReference type="EMBL" id="SER54534.1"/>
    </source>
</evidence>
<name>A0A1H9Q293_9PSEU</name>
<feature type="signal peptide" evidence="1">
    <location>
        <begin position="1"/>
        <end position="27"/>
    </location>
</feature>
<dbReference type="OrthoDB" id="3444343at2"/>
<sequence>MRGFSRALKVAIGGAALLGALGAPASAAEAAPAPVICFSGHVQDVGWQPLNCDNDGDWAFAGSTGLNFRLEAIRVTAYNTGGLTCVRAHVQDEGWRDQVCLPDGLSAEVGTTGKNRRIEALSFSNGARSLCVEGHVQDVGWTGESCKPAGELNVVGTTGAGLRLEAVRATVQQ</sequence>
<dbReference type="InterPro" id="IPR006637">
    <property type="entry name" value="ChW"/>
</dbReference>
<dbReference type="AlphaFoldDB" id="A0A1H9Q293"/>
<proteinExistence type="predicted"/>
<keyword evidence="1" id="KW-0732">Signal</keyword>